<dbReference type="Gene3D" id="3.30.450.20">
    <property type="entry name" value="PAS domain"/>
    <property type="match status" value="1"/>
</dbReference>
<dbReference type="GO" id="GO:0006355">
    <property type="term" value="P:regulation of DNA-templated transcription"/>
    <property type="evidence" value="ECO:0007669"/>
    <property type="project" value="InterPro"/>
</dbReference>
<dbReference type="EMBL" id="CP002048">
    <property type="protein sequence ID" value="ADI02827.1"/>
    <property type="molecule type" value="Genomic_DNA"/>
</dbReference>
<dbReference type="InterPro" id="IPR002078">
    <property type="entry name" value="Sigma_54_int"/>
</dbReference>
<dbReference type="InterPro" id="IPR003018">
    <property type="entry name" value="GAF"/>
</dbReference>
<dbReference type="Gene3D" id="1.10.10.60">
    <property type="entry name" value="Homeodomain-like"/>
    <property type="match status" value="1"/>
</dbReference>
<keyword evidence="1" id="KW-0547">Nucleotide-binding</keyword>
<dbReference type="InterPro" id="IPR013767">
    <property type="entry name" value="PAS_fold"/>
</dbReference>
<dbReference type="RefSeq" id="WP_013176229.1">
    <property type="nucleotide sequence ID" value="NC_014220.1"/>
</dbReference>
<evidence type="ECO:0000313" key="9">
    <source>
        <dbReference type="Proteomes" id="UP000000378"/>
    </source>
</evidence>
<dbReference type="InterPro" id="IPR025662">
    <property type="entry name" value="Sigma_54_int_dom_ATP-bd_1"/>
</dbReference>
<dbReference type="OrthoDB" id="9803970at2"/>
<keyword evidence="3" id="KW-0805">Transcription regulation</keyword>
<dbReference type="PROSITE" id="PS50112">
    <property type="entry name" value="PAS"/>
    <property type="match status" value="1"/>
</dbReference>
<keyword evidence="5" id="KW-0804">Transcription</keyword>
<dbReference type="Pfam" id="PF01590">
    <property type="entry name" value="GAF"/>
    <property type="match status" value="1"/>
</dbReference>
<gene>
    <name evidence="8" type="ordered locus">Slip_2080</name>
</gene>
<reference evidence="9" key="1">
    <citation type="journal article" date="2010" name="Stand. Genomic Sci.">
        <title>Complete genome sequence of Syntrophothermus lipocalidus type strain (TGB-C1T).</title>
        <authorList>
            <consortium name="US DOE Joint Genome Institute (JGI-PGF)"/>
            <person name="Djao O."/>
            <person name="Zhang X."/>
            <person name="Lucas S."/>
            <person name="Lapidus A."/>
            <person name="Glavina Del Rio T."/>
            <person name="Nolan M."/>
            <person name="Tice H."/>
            <person name="Cheng J."/>
            <person name="Han C."/>
            <person name="Tapia R."/>
            <person name="Goodwin L."/>
            <person name="Pitluck S."/>
            <person name="Liolios K."/>
            <person name="Ivanova N."/>
            <person name="Mavromatis K."/>
            <person name="Mikhailova N."/>
            <person name="Ovchinnikova G."/>
            <person name="Pati A."/>
            <person name="Brambilla E."/>
            <person name="Chen A."/>
            <person name="Palaniappan K."/>
            <person name="Land M."/>
            <person name="Hauser L."/>
            <person name="Chang Y."/>
            <person name="Jeffries C."/>
            <person name="Rohde M."/>
            <person name="Sikorski J."/>
            <person name="Spring S."/>
            <person name="Goker M."/>
            <person name="Detter J."/>
            <person name="Woyke T."/>
            <person name="Bristow J."/>
            <person name="Eisen J."/>
            <person name="Markowitz V."/>
            <person name="Hugenholtz P."/>
            <person name="Kyrpides N."/>
            <person name="Klenk H."/>
        </authorList>
    </citation>
    <scope>NUCLEOTIDE SEQUENCE [LARGE SCALE GENOMIC DNA]</scope>
    <source>
        <strain evidence="9">DSM 12680 / TGB-C1</strain>
    </source>
</reference>
<dbReference type="SMART" id="SM00382">
    <property type="entry name" value="AAA"/>
    <property type="match status" value="1"/>
</dbReference>
<dbReference type="InterPro" id="IPR009057">
    <property type="entry name" value="Homeodomain-like_sf"/>
</dbReference>
<evidence type="ECO:0000256" key="3">
    <source>
        <dbReference type="ARBA" id="ARBA00023015"/>
    </source>
</evidence>
<dbReference type="Gene3D" id="1.10.8.60">
    <property type="match status" value="1"/>
</dbReference>
<dbReference type="InterPro" id="IPR003593">
    <property type="entry name" value="AAA+_ATPase"/>
</dbReference>
<keyword evidence="2" id="KW-0067">ATP-binding</keyword>
<dbReference type="PANTHER" id="PTHR32071:SF57">
    <property type="entry name" value="C4-DICARBOXYLATE TRANSPORT TRANSCRIPTIONAL REGULATORY PROTEIN DCTD"/>
    <property type="match status" value="1"/>
</dbReference>
<evidence type="ECO:0000259" key="7">
    <source>
        <dbReference type="PROSITE" id="PS50112"/>
    </source>
</evidence>
<dbReference type="HOGENOM" id="CLU_000445_8_12_9"/>
<dbReference type="SUPFAM" id="SSF55781">
    <property type="entry name" value="GAF domain-like"/>
    <property type="match status" value="1"/>
</dbReference>
<dbReference type="GO" id="GO:0005524">
    <property type="term" value="F:ATP binding"/>
    <property type="evidence" value="ECO:0007669"/>
    <property type="project" value="UniProtKB-KW"/>
</dbReference>
<organism evidence="8 9">
    <name type="scientific">Syntrophothermus lipocalidus (strain DSM 12680 / TGB-C1)</name>
    <dbReference type="NCBI Taxonomy" id="643648"/>
    <lineage>
        <taxon>Bacteria</taxon>
        <taxon>Bacillati</taxon>
        <taxon>Bacillota</taxon>
        <taxon>Clostridia</taxon>
        <taxon>Eubacteriales</taxon>
        <taxon>Syntrophomonadaceae</taxon>
        <taxon>Syntrophothermus</taxon>
    </lineage>
</organism>
<dbReference type="InterPro" id="IPR000014">
    <property type="entry name" value="PAS"/>
</dbReference>
<dbReference type="InterPro" id="IPR029016">
    <property type="entry name" value="GAF-like_dom_sf"/>
</dbReference>
<proteinExistence type="predicted"/>
<evidence type="ECO:0000256" key="4">
    <source>
        <dbReference type="ARBA" id="ARBA00023125"/>
    </source>
</evidence>
<dbReference type="PROSITE" id="PS00688">
    <property type="entry name" value="SIGMA54_INTERACT_3"/>
    <property type="match status" value="1"/>
</dbReference>
<dbReference type="InterPro" id="IPR035965">
    <property type="entry name" value="PAS-like_dom_sf"/>
</dbReference>
<evidence type="ECO:0000313" key="8">
    <source>
        <dbReference type="EMBL" id="ADI02827.1"/>
    </source>
</evidence>
<dbReference type="PRINTS" id="PR01590">
    <property type="entry name" value="HTHFIS"/>
</dbReference>
<evidence type="ECO:0000256" key="5">
    <source>
        <dbReference type="ARBA" id="ARBA00023163"/>
    </source>
</evidence>
<accession>D7CIU9</accession>
<dbReference type="PANTHER" id="PTHR32071">
    <property type="entry name" value="TRANSCRIPTIONAL REGULATORY PROTEIN"/>
    <property type="match status" value="1"/>
</dbReference>
<dbReference type="SUPFAM" id="SSF55785">
    <property type="entry name" value="PYP-like sensor domain (PAS domain)"/>
    <property type="match status" value="1"/>
</dbReference>
<protein>
    <submittedName>
        <fullName evidence="8">PAS modulated sigma54 specific transcriptional regulator, Fis family</fullName>
    </submittedName>
</protein>
<feature type="domain" description="Sigma-54 factor interaction" evidence="6">
    <location>
        <begin position="346"/>
        <end position="576"/>
    </location>
</feature>
<reference evidence="8 9" key="2">
    <citation type="journal article" date="2010" name="Stand. Genomic Sci.">
        <title>Complete genome sequence of Syntrophothermus lipocalidus type strain (TGB-C1).</title>
        <authorList>
            <person name="Djao O.D."/>
            <person name="Zhang X."/>
            <person name="Lucas S."/>
            <person name="Lapidus A."/>
            <person name="Del Rio T.G."/>
            <person name="Nolan M."/>
            <person name="Tice H."/>
            <person name="Cheng J.F."/>
            <person name="Han C."/>
            <person name="Tapia R."/>
            <person name="Goodwin L."/>
            <person name="Pitluck S."/>
            <person name="Liolios K."/>
            <person name="Ivanova N."/>
            <person name="Mavromatis K."/>
            <person name="Mikhailova N."/>
            <person name="Ovchinnikova G."/>
            <person name="Pati A."/>
            <person name="Brambilla E."/>
            <person name="Chen A."/>
            <person name="Palaniappan K."/>
            <person name="Land M."/>
            <person name="Hauser L."/>
            <person name="Chang Y.J."/>
            <person name="Jeffries C.D."/>
            <person name="Rohde M."/>
            <person name="Sikorski J."/>
            <person name="Spring S."/>
            <person name="Goker M."/>
            <person name="Detter J.C."/>
            <person name="Woyke T."/>
            <person name="Bristow J."/>
            <person name="Eisen J.A."/>
            <person name="Markowitz V."/>
            <person name="Hugenholtz P."/>
            <person name="Kyrpides N.C."/>
            <person name="Klenk H.P."/>
        </authorList>
    </citation>
    <scope>NUCLEOTIDE SEQUENCE [LARGE SCALE GENOMIC DNA]</scope>
    <source>
        <strain evidence="9">DSM 12680 / TGB-C1</strain>
    </source>
</reference>
<dbReference type="Pfam" id="PF25601">
    <property type="entry name" value="AAA_lid_14"/>
    <property type="match status" value="1"/>
</dbReference>
<dbReference type="SMART" id="SM00091">
    <property type="entry name" value="PAS"/>
    <property type="match status" value="1"/>
</dbReference>
<dbReference type="Proteomes" id="UP000000378">
    <property type="component" value="Chromosome"/>
</dbReference>
<dbReference type="AlphaFoldDB" id="D7CIU9"/>
<dbReference type="Gene3D" id="3.40.50.300">
    <property type="entry name" value="P-loop containing nucleotide triphosphate hydrolases"/>
    <property type="match status" value="1"/>
</dbReference>
<keyword evidence="9" id="KW-1185">Reference proteome</keyword>
<dbReference type="PROSITE" id="PS50045">
    <property type="entry name" value="SIGMA54_INTERACT_4"/>
    <property type="match status" value="1"/>
</dbReference>
<dbReference type="PROSITE" id="PS00675">
    <property type="entry name" value="SIGMA54_INTERACT_1"/>
    <property type="match status" value="1"/>
</dbReference>
<dbReference type="KEGG" id="slp:Slip_2080"/>
<feature type="domain" description="PAS" evidence="7">
    <location>
        <begin position="223"/>
        <end position="261"/>
    </location>
</feature>
<dbReference type="InterPro" id="IPR025944">
    <property type="entry name" value="Sigma_54_int_dom_CS"/>
</dbReference>
<evidence type="ECO:0000256" key="2">
    <source>
        <dbReference type="ARBA" id="ARBA00022840"/>
    </source>
</evidence>
<dbReference type="SUPFAM" id="SSF52540">
    <property type="entry name" value="P-loop containing nucleoside triphosphate hydrolases"/>
    <property type="match status" value="1"/>
</dbReference>
<dbReference type="FunFam" id="3.40.50.300:FF:000006">
    <property type="entry name" value="DNA-binding transcriptional regulator NtrC"/>
    <property type="match status" value="1"/>
</dbReference>
<dbReference type="SUPFAM" id="SSF46689">
    <property type="entry name" value="Homeodomain-like"/>
    <property type="match status" value="1"/>
</dbReference>
<dbReference type="Pfam" id="PF00989">
    <property type="entry name" value="PAS"/>
    <property type="match status" value="1"/>
</dbReference>
<dbReference type="Gene3D" id="3.30.450.40">
    <property type="match status" value="1"/>
</dbReference>
<dbReference type="Pfam" id="PF00158">
    <property type="entry name" value="Sigma54_activat"/>
    <property type="match status" value="1"/>
</dbReference>
<sequence>MHGDKKEMIRIWKVLREKGECEGIIVSQEIRDSWARSRAYGVDPFKRKNHHVLSAEELEKRRIKNRALLEEATVSMQNLFKFTEGSGFAFTLADGDGYLLKRIGDKWELEFTAGANFSEGANWSEQVMGTNAVGLALALGKPVQVFGYEHYCLCATITTCSASPIFDSDGNVIGVLDITGPFELVNRHTLGMAVAAARSIERQLALYQACQESEMANMYKSIIMDSMSDGVITLDREGKVTHMNGLAARMLGLDPRTALGKRLCSLVPSGNRLFLAKLADNKKLCSEPLILRKTDETVKLAVSSTPLVNRDDKVLGKVVILQAMQQYRRLIKRVAGARAKITFDDIVGSSSNFKSAVRQAERAATSDSHVLLLGESGTGKDLLAQAIHNASSRAGEPFFAINCAALPRELISSELFGYEEGAFTGARKGGNPGKFELADQGTIFLDEIGEMALDLQASLLRVLEEGNVVRLGGTEVIPVNVRVIAATNKNLMDEVRKGRFRLDLYYRLGVIVIQIPPLRERKGDIPELVEHFMKTIGPRMGKKVAGIEDRAMDVLLGYDWPGNVRELSNVIERAISMMLGEVITVDVLPFDIIQSQEGYIPVWEKTPSRDNVEEQLIRNYLRKFKDNKSRVAKELGISRSSLYRKMQKYSIV</sequence>
<dbReference type="CDD" id="cd00130">
    <property type="entry name" value="PAS"/>
    <property type="match status" value="1"/>
</dbReference>
<dbReference type="eggNOG" id="COG3284">
    <property type="taxonomic scope" value="Bacteria"/>
</dbReference>
<dbReference type="InterPro" id="IPR002197">
    <property type="entry name" value="HTH_Fis"/>
</dbReference>
<dbReference type="InterPro" id="IPR058031">
    <property type="entry name" value="AAA_lid_NorR"/>
</dbReference>
<dbReference type="InterPro" id="IPR027417">
    <property type="entry name" value="P-loop_NTPase"/>
</dbReference>
<dbReference type="GO" id="GO:0043565">
    <property type="term" value="F:sequence-specific DNA binding"/>
    <property type="evidence" value="ECO:0007669"/>
    <property type="project" value="InterPro"/>
</dbReference>
<name>D7CIU9_SYNLT</name>
<evidence type="ECO:0000259" key="6">
    <source>
        <dbReference type="PROSITE" id="PS50045"/>
    </source>
</evidence>
<dbReference type="CDD" id="cd00009">
    <property type="entry name" value="AAA"/>
    <property type="match status" value="1"/>
</dbReference>
<evidence type="ECO:0000256" key="1">
    <source>
        <dbReference type="ARBA" id="ARBA00022741"/>
    </source>
</evidence>
<dbReference type="Pfam" id="PF02954">
    <property type="entry name" value="HTH_8"/>
    <property type="match status" value="1"/>
</dbReference>
<dbReference type="NCBIfam" id="TIGR00229">
    <property type="entry name" value="sensory_box"/>
    <property type="match status" value="1"/>
</dbReference>
<keyword evidence="4" id="KW-0238">DNA-binding</keyword>